<name>A0A7G3AGQ4_LUTLO</name>
<accession>A0A7G3AGQ4</accession>
<dbReference type="AlphaFoldDB" id="A0A7G3AGQ4"/>
<proteinExistence type="predicted"/>
<sequence>MLQGIRPLIQLRQLLIALQHLLHIHPHYAHDLIHLGLCLLEALIARIALPRGGRVARWWWQNGKIVSTTR</sequence>
<reference evidence="1" key="1">
    <citation type="journal article" date="2020" name="BMC">
        <title>Leishmania infection induces a limited differential gene expression in the sand fly midgut.</title>
        <authorList>
            <person name="Coutinho-Abreu I.V."/>
            <person name="Serafim T.D."/>
            <person name="Meneses C."/>
            <person name="Kamhawi S."/>
            <person name="Oliveira F."/>
            <person name="Valenzuela J.G."/>
        </authorList>
    </citation>
    <scope>NUCLEOTIDE SEQUENCE</scope>
    <source>
        <strain evidence="1">Jacobina</strain>
        <tissue evidence="1">Midgut</tissue>
    </source>
</reference>
<dbReference type="EMBL" id="GITU01004708">
    <property type="protein sequence ID" value="MBC1173411.1"/>
    <property type="molecule type" value="Transcribed_RNA"/>
</dbReference>
<organism evidence="1">
    <name type="scientific">Lutzomyia longipalpis</name>
    <name type="common">Sand fly</name>
    <dbReference type="NCBI Taxonomy" id="7200"/>
    <lineage>
        <taxon>Eukaryota</taxon>
        <taxon>Metazoa</taxon>
        <taxon>Ecdysozoa</taxon>
        <taxon>Arthropoda</taxon>
        <taxon>Hexapoda</taxon>
        <taxon>Insecta</taxon>
        <taxon>Pterygota</taxon>
        <taxon>Neoptera</taxon>
        <taxon>Endopterygota</taxon>
        <taxon>Diptera</taxon>
        <taxon>Nematocera</taxon>
        <taxon>Psychodoidea</taxon>
        <taxon>Psychodidae</taxon>
        <taxon>Lutzomyia</taxon>
        <taxon>Lutzomyia</taxon>
    </lineage>
</organism>
<evidence type="ECO:0000313" key="1">
    <source>
        <dbReference type="EMBL" id="MBC1173411.1"/>
    </source>
</evidence>
<protein>
    <submittedName>
        <fullName evidence="1">Putative secreted protein</fullName>
    </submittedName>
</protein>